<dbReference type="Pfam" id="PF02885">
    <property type="entry name" value="Glycos_trans_3N"/>
    <property type="match status" value="1"/>
</dbReference>
<gene>
    <name evidence="9" type="primary">trpD</name>
    <name evidence="12" type="ORF">SAMN04487779_1001652</name>
</gene>
<dbReference type="InterPro" id="IPR000312">
    <property type="entry name" value="Glycosyl_Trfase_fam3"/>
</dbReference>
<proteinExistence type="inferred from homology"/>
<dbReference type="PANTHER" id="PTHR43285:SF2">
    <property type="entry name" value="ANTHRANILATE PHOSPHORIBOSYLTRANSFERASE"/>
    <property type="match status" value="1"/>
</dbReference>
<comment type="function">
    <text evidence="9">Catalyzes the transfer of the phosphoribosyl group of 5-phosphorylribose-1-pyrophosphate (PRPP) to anthranilate to yield N-(5'-phosphoribosyl)-anthranilate (PRA).</text>
</comment>
<dbReference type="GO" id="GO:0000287">
    <property type="term" value="F:magnesium ion binding"/>
    <property type="evidence" value="ECO:0007669"/>
    <property type="project" value="UniProtKB-UniRule"/>
</dbReference>
<feature type="binding site" evidence="9">
    <location>
        <position position="226"/>
    </location>
    <ligand>
        <name>Mg(2+)</name>
        <dbReference type="ChEBI" id="CHEBI:18420"/>
        <label>1</label>
    </ligand>
</feature>
<comment type="cofactor">
    <cofactor evidence="9">
        <name>Mg(2+)</name>
        <dbReference type="ChEBI" id="CHEBI:18420"/>
    </cofactor>
    <text evidence="9">Binds 2 magnesium ions per monomer.</text>
</comment>
<accession>A0A1G6KW88</accession>
<evidence type="ECO:0000256" key="8">
    <source>
        <dbReference type="ARBA" id="ARBA00061188"/>
    </source>
</evidence>
<reference evidence="12 13" key="1">
    <citation type="submission" date="2016-10" db="EMBL/GenBank/DDBJ databases">
        <authorList>
            <person name="de Groot N.N."/>
        </authorList>
    </citation>
    <scope>NUCLEOTIDE SEQUENCE [LARGE SCALE GENOMIC DNA]</scope>
    <source>
        <strain evidence="12 13">CPCC 100156</strain>
    </source>
</reference>
<dbReference type="Gene3D" id="1.20.970.10">
    <property type="entry name" value="Transferase, Pyrimidine Nucleoside Phosphorylase, Chain C"/>
    <property type="match status" value="1"/>
</dbReference>
<feature type="binding site" evidence="9">
    <location>
        <begin position="109"/>
        <end position="117"/>
    </location>
    <ligand>
        <name>5-phospho-alpha-D-ribose 1-diphosphate</name>
        <dbReference type="ChEBI" id="CHEBI:58017"/>
    </ligand>
</feature>
<dbReference type="InterPro" id="IPR035902">
    <property type="entry name" value="Nuc_phospho_transferase"/>
</dbReference>
<evidence type="ECO:0000259" key="11">
    <source>
        <dbReference type="Pfam" id="PF02885"/>
    </source>
</evidence>
<dbReference type="STRING" id="938405.SAMN02927895_03887"/>
<dbReference type="InterPro" id="IPR036320">
    <property type="entry name" value="Glycosyl_Trfase_fam3_N_dom_sf"/>
</dbReference>
<keyword evidence="4 9" id="KW-0808">Transferase</keyword>
<feature type="binding site" evidence="9">
    <location>
        <begin position="84"/>
        <end position="85"/>
    </location>
    <ligand>
        <name>5-phospho-alpha-D-ribose 1-diphosphate</name>
        <dbReference type="ChEBI" id="CHEBI:58017"/>
    </ligand>
</feature>
<evidence type="ECO:0000313" key="12">
    <source>
        <dbReference type="EMBL" id="SDC34735.1"/>
    </source>
</evidence>
<evidence type="ECO:0000256" key="1">
    <source>
        <dbReference type="ARBA" id="ARBA00004907"/>
    </source>
</evidence>
<feature type="binding site" evidence="9">
    <location>
        <position position="121"/>
    </location>
    <ligand>
        <name>5-phospho-alpha-D-ribose 1-diphosphate</name>
        <dbReference type="ChEBI" id="CHEBI:58017"/>
    </ligand>
</feature>
<feature type="binding site" evidence="9">
    <location>
        <position position="81"/>
    </location>
    <ligand>
        <name>anthranilate</name>
        <dbReference type="ChEBI" id="CHEBI:16567"/>
        <label>1</label>
    </ligand>
</feature>
<dbReference type="GO" id="GO:0004048">
    <property type="term" value="F:anthranilate phosphoribosyltransferase activity"/>
    <property type="evidence" value="ECO:0007669"/>
    <property type="project" value="UniProtKB-UniRule"/>
</dbReference>
<keyword evidence="9" id="KW-0479">Metal-binding</keyword>
<dbReference type="RefSeq" id="WP_176849352.1">
    <property type="nucleotide sequence ID" value="NZ_FMZX01000001.1"/>
</dbReference>
<evidence type="ECO:0000256" key="5">
    <source>
        <dbReference type="ARBA" id="ARBA00022822"/>
    </source>
</evidence>
<dbReference type="EMBL" id="FMZX01000001">
    <property type="protein sequence ID" value="SDC34735.1"/>
    <property type="molecule type" value="Genomic_DNA"/>
</dbReference>
<keyword evidence="9" id="KW-0460">Magnesium</keyword>
<feature type="binding site" evidence="9">
    <location>
        <position position="167"/>
    </location>
    <ligand>
        <name>anthranilate</name>
        <dbReference type="ChEBI" id="CHEBI:16567"/>
        <label>2</label>
    </ligand>
</feature>
<keyword evidence="5 9" id="KW-0822">Tryptophan biosynthesis</keyword>
<evidence type="ECO:0000256" key="6">
    <source>
        <dbReference type="ARBA" id="ARBA00023141"/>
    </source>
</evidence>
<comment type="pathway">
    <text evidence="1 9">Amino-acid biosynthesis; L-tryptophan biosynthesis; L-tryptophan from chorismate: step 2/5.</text>
</comment>
<dbReference type="Proteomes" id="UP000198925">
    <property type="component" value="Unassembled WGS sequence"/>
</dbReference>
<organism evidence="12 13">
    <name type="scientific">Belnapia rosea</name>
    <dbReference type="NCBI Taxonomy" id="938405"/>
    <lineage>
        <taxon>Bacteria</taxon>
        <taxon>Pseudomonadati</taxon>
        <taxon>Pseudomonadota</taxon>
        <taxon>Alphaproteobacteria</taxon>
        <taxon>Acetobacterales</taxon>
        <taxon>Roseomonadaceae</taxon>
        <taxon>Belnapia</taxon>
    </lineage>
</organism>
<evidence type="ECO:0000256" key="9">
    <source>
        <dbReference type="HAMAP-Rule" id="MF_00211"/>
    </source>
</evidence>
<dbReference type="EC" id="2.4.2.18" evidence="9"/>
<dbReference type="NCBIfam" id="TIGR01245">
    <property type="entry name" value="trpD"/>
    <property type="match status" value="1"/>
</dbReference>
<dbReference type="SUPFAM" id="SSF47648">
    <property type="entry name" value="Nucleoside phosphorylase/phosphoribosyltransferase N-terminal domain"/>
    <property type="match status" value="1"/>
</dbReference>
<keyword evidence="6 9" id="KW-0057">Aromatic amino acid biosynthesis</keyword>
<dbReference type="GO" id="GO:0000162">
    <property type="term" value="P:L-tryptophan biosynthetic process"/>
    <property type="evidence" value="ECO:0007669"/>
    <property type="project" value="UniProtKB-UniRule"/>
</dbReference>
<evidence type="ECO:0000256" key="3">
    <source>
        <dbReference type="ARBA" id="ARBA00022676"/>
    </source>
</evidence>
<dbReference type="Gene3D" id="3.40.1030.10">
    <property type="entry name" value="Nucleoside phosphorylase/phosphoribosyltransferase catalytic domain"/>
    <property type="match status" value="1"/>
</dbReference>
<comment type="caution">
    <text evidence="9">Lacks conserved residue(s) required for the propagation of feature annotation.</text>
</comment>
<feature type="domain" description="Glycosyl transferase family 3" evidence="10">
    <location>
        <begin position="76"/>
        <end position="323"/>
    </location>
</feature>
<protein>
    <recommendedName>
        <fullName evidence="9">Anthranilate phosphoribosyltransferase</fullName>
        <ecNumber evidence="9">2.4.2.18</ecNumber>
    </recommendedName>
</protein>
<feature type="binding site" evidence="9">
    <location>
        <position position="225"/>
    </location>
    <ligand>
        <name>Mg(2+)</name>
        <dbReference type="ChEBI" id="CHEBI:18420"/>
        <label>2</label>
    </ligand>
</feature>
<dbReference type="AlphaFoldDB" id="A0A1G6KW88"/>
<dbReference type="FunFam" id="3.40.1030.10:FF:000002">
    <property type="entry name" value="Anthranilate phosphoribosyltransferase"/>
    <property type="match status" value="1"/>
</dbReference>
<dbReference type="InterPro" id="IPR005940">
    <property type="entry name" value="Anthranilate_Pribosyl_Tfrase"/>
</dbReference>
<comment type="similarity">
    <text evidence="9">Belongs to the anthranilate phosphoribosyltransferase family.</text>
</comment>
<dbReference type="GO" id="GO:0005829">
    <property type="term" value="C:cytosol"/>
    <property type="evidence" value="ECO:0007669"/>
    <property type="project" value="TreeGrafter"/>
</dbReference>
<evidence type="ECO:0000313" key="13">
    <source>
        <dbReference type="Proteomes" id="UP000198925"/>
    </source>
</evidence>
<comment type="catalytic activity">
    <reaction evidence="7 9">
        <text>N-(5-phospho-beta-D-ribosyl)anthranilate + diphosphate = 5-phospho-alpha-D-ribose 1-diphosphate + anthranilate</text>
        <dbReference type="Rhea" id="RHEA:11768"/>
        <dbReference type="ChEBI" id="CHEBI:16567"/>
        <dbReference type="ChEBI" id="CHEBI:18277"/>
        <dbReference type="ChEBI" id="CHEBI:33019"/>
        <dbReference type="ChEBI" id="CHEBI:58017"/>
        <dbReference type="EC" id="2.4.2.18"/>
    </reaction>
</comment>
<comment type="similarity">
    <text evidence="8">In the C-terminal section; belongs to the anthranilate phosphoribosyltransferase family.</text>
</comment>
<keyword evidence="3 9" id="KW-0328">Glycosyltransferase</keyword>
<dbReference type="UniPathway" id="UPA00035">
    <property type="reaction ID" value="UER00041"/>
</dbReference>
<dbReference type="HAMAP" id="MF_00211">
    <property type="entry name" value="TrpD"/>
    <property type="match status" value="1"/>
</dbReference>
<feature type="binding site" evidence="9">
    <location>
        <begin position="91"/>
        <end position="94"/>
    </location>
    <ligand>
        <name>5-phospho-alpha-D-ribose 1-diphosphate</name>
        <dbReference type="ChEBI" id="CHEBI:58017"/>
    </ligand>
</feature>
<feature type="domain" description="Glycosyl transferase family 3 N-terminal" evidence="11">
    <location>
        <begin position="5"/>
        <end position="66"/>
    </location>
</feature>
<evidence type="ECO:0000256" key="7">
    <source>
        <dbReference type="ARBA" id="ARBA00052328"/>
    </source>
</evidence>
<keyword evidence="13" id="KW-1185">Reference proteome</keyword>
<dbReference type="PANTHER" id="PTHR43285">
    <property type="entry name" value="ANTHRANILATE PHOSPHORIBOSYLTRANSFERASE"/>
    <property type="match status" value="1"/>
</dbReference>
<dbReference type="SUPFAM" id="SSF52418">
    <property type="entry name" value="Nucleoside phosphorylase/phosphoribosyltransferase catalytic domain"/>
    <property type="match status" value="1"/>
</dbReference>
<feature type="binding site" evidence="9">
    <location>
        <position position="93"/>
    </location>
    <ligand>
        <name>Mg(2+)</name>
        <dbReference type="ChEBI" id="CHEBI:18420"/>
        <label>1</label>
    </ligand>
</feature>
<dbReference type="Pfam" id="PF00591">
    <property type="entry name" value="Glycos_transf_3"/>
    <property type="match status" value="1"/>
</dbReference>
<evidence type="ECO:0000256" key="4">
    <source>
        <dbReference type="ARBA" id="ARBA00022679"/>
    </source>
</evidence>
<comment type="subunit">
    <text evidence="9">Homodimer.</text>
</comment>
<keyword evidence="2 9" id="KW-0028">Amino-acid biosynthesis</keyword>
<feature type="binding site" evidence="9">
    <location>
        <position position="226"/>
    </location>
    <ligand>
        <name>Mg(2+)</name>
        <dbReference type="ChEBI" id="CHEBI:18420"/>
        <label>2</label>
    </ligand>
</feature>
<name>A0A1G6KW88_9PROT</name>
<dbReference type="InterPro" id="IPR017459">
    <property type="entry name" value="Glycosyl_Trfase_fam3_N_dom"/>
</dbReference>
<feature type="binding site" evidence="9">
    <location>
        <position position="112"/>
    </location>
    <ligand>
        <name>anthranilate</name>
        <dbReference type="ChEBI" id="CHEBI:16567"/>
        <label>1</label>
    </ligand>
</feature>
<evidence type="ECO:0000256" key="2">
    <source>
        <dbReference type="ARBA" id="ARBA00022605"/>
    </source>
</evidence>
<sequence>MNTLKPVLARLAAGERLVESEAEAAFGIIMAGEATPAQIAGLLMAMRVRGETVAELTGAVRAMRARMTAIEAPPGTIDIVGTGGDSSGSLNISTATALVVAGCGVPVAKHGNRALSSRSGAADALAALGINLDVPLARLESVLKTAGMVFLMAPRHHAALRHAAGPRVELGTRTIFNLLGPLANPARVRRQLTGAFQASWLRPMAETLARLGTEAAWVVHGQGLDEIALSGETQVVALEGGAIREFRIAPEDAGLRRAPPEAIRGGEPAENALALTALLEGAPGPYRDIVLLNAAAALVVAGRDTDLASGAARAAEAIDSGAASAVLARLKDATTE</sequence>
<feature type="binding site" evidence="9">
    <location>
        <position position="81"/>
    </location>
    <ligand>
        <name>5-phospho-alpha-D-ribose 1-diphosphate</name>
        <dbReference type="ChEBI" id="CHEBI:58017"/>
    </ligand>
</feature>
<feature type="binding site" evidence="9">
    <location>
        <position position="89"/>
    </location>
    <ligand>
        <name>5-phospho-alpha-D-ribose 1-diphosphate</name>
        <dbReference type="ChEBI" id="CHEBI:58017"/>
    </ligand>
</feature>
<evidence type="ECO:0000259" key="10">
    <source>
        <dbReference type="Pfam" id="PF00591"/>
    </source>
</evidence>